<proteinExistence type="predicted"/>
<sequence>MPTVSDFIKAIQKKSALHDNLGDIRDGEIRRNLRKMPLSHSGTFAVVFQTQVGPERWALRCFLQPSPDLQQRYQLLREHLHTHACPFFVNFDLHVPGLLVNEVWEPLMTMEWLEGQQLHDHVEGIVGDRDALLQLSADWISMFDRLRVAGLAHGDIHHQNVLVANGRLRLVDYDAVWTSSLSDNVPKEGGQPNYQHPRPRRYGPHMDHFPSWLVYYSLLALSVDPSLWDRFDGGDQTLLFRREDFLDPDGSRLLQAMRDSSSPLLNLIDADIRAFLLRDPDTVRPLSRASVMAAGLPLPPQPSIWWASSPTEQEWLRRSNRVPRAGNSWISRRTQ</sequence>
<protein>
    <recommendedName>
        <fullName evidence="1">Protein kinase domain-containing protein</fullName>
    </recommendedName>
</protein>
<dbReference type="Gene3D" id="1.10.510.10">
    <property type="entry name" value="Transferase(Phosphotransferase) domain 1"/>
    <property type="match status" value="1"/>
</dbReference>
<comment type="caution">
    <text evidence="2">The sequence shown here is derived from an EMBL/GenBank/DDBJ whole genome shotgun (WGS) entry which is preliminary data.</text>
</comment>
<dbReference type="PROSITE" id="PS50011">
    <property type="entry name" value="PROTEIN_KINASE_DOM"/>
    <property type="match status" value="1"/>
</dbReference>
<gene>
    <name evidence="2" type="ORF">ACFO0D_16955</name>
</gene>
<name>A0ABV9ICG2_9DEIO</name>
<dbReference type="RefSeq" id="WP_380063009.1">
    <property type="nucleotide sequence ID" value="NZ_JBHSEI010000012.1"/>
</dbReference>
<dbReference type="InterPro" id="IPR011009">
    <property type="entry name" value="Kinase-like_dom_sf"/>
</dbReference>
<evidence type="ECO:0000259" key="1">
    <source>
        <dbReference type="PROSITE" id="PS50011"/>
    </source>
</evidence>
<reference evidence="3" key="1">
    <citation type="journal article" date="2019" name="Int. J. Syst. Evol. Microbiol.">
        <title>The Global Catalogue of Microorganisms (GCM) 10K type strain sequencing project: providing services to taxonomists for standard genome sequencing and annotation.</title>
        <authorList>
            <consortium name="The Broad Institute Genomics Platform"/>
            <consortium name="The Broad Institute Genome Sequencing Center for Infectious Disease"/>
            <person name="Wu L."/>
            <person name="Ma J."/>
        </authorList>
    </citation>
    <scope>NUCLEOTIDE SEQUENCE [LARGE SCALE GENOMIC DNA]</scope>
    <source>
        <strain evidence="3">CCUG 55995</strain>
    </source>
</reference>
<dbReference type="Proteomes" id="UP001595952">
    <property type="component" value="Unassembled WGS sequence"/>
</dbReference>
<feature type="domain" description="Protein kinase" evidence="1">
    <location>
        <begin position="33"/>
        <end position="304"/>
    </location>
</feature>
<dbReference type="InterPro" id="IPR000719">
    <property type="entry name" value="Prot_kinase_dom"/>
</dbReference>
<evidence type="ECO:0000313" key="2">
    <source>
        <dbReference type="EMBL" id="MFC4640019.1"/>
    </source>
</evidence>
<organism evidence="2 3">
    <name type="scientific">Deinococcus hohokamensis</name>
    <dbReference type="NCBI Taxonomy" id="309883"/>
    <lineage>
        <taxon>Bacteria</taxon>
        <taxon>Thermotogati</taxon>
        <taxon>Deinococcota</taxon>
        <taxon>Deinococci</taxon>
        <taxon>Deinococcales</taxon>
        <taxon>Deinococcaceae</taxon>
        <taxon>Deinococcus</taxon>
    </lineage>
</organism>
<evidence type="ECO:0000313" key="3">
    <source>
        <dbReference type="Proteomes" id="UP001595952"/>
    </source>
</evidence>
<keyword evidence="3" id="KW-1185">Reference proteome</keyword>
<dbReference type="SUPFAM" id="SSF56112">
    <property type="entry name" value="Protein kinase-like (PK-like)"/>
    <property type="match status" value="1"/>
</dbReference>
<accession>A0ABV9ICG2</accession>
<dbReference type="EMBL" id="JBHSEI010000012">
    <property type="protein sequence ID" value="MFC4640019.1"/>
    <property type="molecule type" value="Genomic_DNA"/>
</dbReference>